<dbReference type="Proteomes" id="UP001597260">
    <property type="component" value="Unassembled WGS sequence"/>
</dbReference>
<reference evidence="2" key="1">
    <citation type="journal article" date="2019" name="Int. J. Syst. Evol. Microbiol.">
        <title>The Global Catalogue of Microorganisms (GCM) 10K type strain sequencing project: providing services to taxonomists for standard genome sequencing and annotation.</title>
        <authorList>
            <consortium name="The Broad Institute Genomics Platform"/>
            <consortium name="The Broad Institute Genome Sequencing Center for Infectious Disease"/>
            <person name="Wu L."/>
            <person name="Ma J."/>
        </authorList>
    </citation>
    <scope>NUCLEOTIDE SEQUENCE [LARGE SCALE GENOMIC DNA]</scope>
    <source>
        <strain evidence="2">JCM 31037</strain>
    </source>
</reference>
<gene>
    <name evidence="1" type="ORF">ACFQ4H_19135</name>
</gene>
<evidence type="ECO:0000313" key="1">
    <source>
        <dbReference type="EMBL" id="MFD1323207.1"/>
    </source>
</evidence>
<comment type="caution">
    <text evidence="1">The sequence shown here is derived from an EMBL/GenBank/DDBJ whole genome shotgun (WGS) entry which is preliminary data.</text>
</comment>
<evidence type="ECO:0000313" key="2">
    <source>
        <dbReference type="Proteomes" id="UP001597260"/>
    </source>
</evidence>
<protein>
    <submittedName>
        <fullName evidence="1">Uncharacterized protein</fullName>
    </submittedName>
</protein>
<name>A0ABW3YIB6_9ACTN</name>
<proteinExistence type="predicted"/>
<sequence>MSFELDGTYFGDDQAIAANLASLDLHGPHCSAPAGLGQVTLIDLRHHGNPIVNRYR</sequence>
<dbReference type="EMBL" id="JBHTMP010000029">
    <property type="protein sequence ID" value="MFD1323207.1"/>
    <property type="molecule type" value="Genomic_DNA"/>
</dbReference>
<organism evidence="1 2">
    <name type="scientific">Micromonospora sonneratiae</name>
    <dbReference type="NCBI Taxonomy" id="1184706"/>
    <lineage>
        <taxon>Bacteria</taxon>
        <taxon>Bacillati</taxon>
        <taxon>Actinomycetota</taxon>
        <taxon>Actinomycetes</taxon>
        <taxon>Micromonosporales</taxon>
        <taxon>Micromonosporaceae</taxon>
        <taxon>Micromonospora</taxon>
    </lineage>
</organism>
<dbReference type="RefSeq" id="WP_377572360.1">
    <property type="nucleotide sequence ID" value="NZ_JBHTMP010000029.1"/>
</dbReference>
<keyword evidence="2" id="KW-1185">Reference proteome</keyword>
<accession>A0ABW3YIB6</accession>